<proteinExistence type="predicted"/>
<organism evidence="3 4">
    <name type="scientific">Mycobacterium attenuatum</name>
    <dbReference type="NCBI Taxonomy" id="2341086"/>
    <lineage>
        <taxon>Bacteria</taxon>
        <taxon>Bacillati</taxon>
        <taxon>Actinomycetota</taxon>
        <taxon>Actinomycetes</taxon>
        <taxon>Mycobacteriales</taxon>
        <taxon>Mycobacteriaceae</taxon>
        <taxon>Mycobacterium</taxon>
    </lineage>
</organism>
<feature type="transmembrane region" description="Helical" evidence="2">
    <location>
        <begin position="57"/>
        <end position="82"/>
    </location>
</feature>
<keyword evidence="4" id="KW-1185">Reference proteome</keyword>
<dbReference type="Proteomes" id="UP000273307">
    <property type="component" value="Unassembled WGS sequence"/>
</dbReference>
<dbReference type="EMBL" id="UPHP01000116">
    <property type="protein sequence ID" value="VBA41890.1"/>
    <property type="molecule type" value="Genomic_DNA"/>
</dbReference>
<dbReference type="RefSeq" id="WP_136625891.1">
    <property type="nucleotide sequence ID" value="NZ_UPHP01000116.1"/>
</dbReference>
<dbReference type="AlphaFoldDB" id="A0A498QE14"/>
<keyword evidence="2" id="KW-0812">Transmembrane</keyword>
<accession>A0A498QE14</accession>
<evidence type="ECO:0000313" key="3">
    <source>
        <dbReference type="EMBL" id="VBA41890.1"/>
    </source>
</evidence>
<sequence>MSYPDHGPPRHTAAAPHPQPAPPPVFGAAPPGYGIPAPAYGTAMSGGYRAGRPPSAVTTAAVISFGLGGMEILIHLFVLLFLLDILDIKHFVTDAWRVGEGVFALVRLALGVLFIWGGIAAVKGRTRKVLLVVSVVEAILSILLLPIGVFTLLAAGIGVIIIFFAFLELTFVGTILILILQPASKEFFRTRTQTTSLG</sequence>
<keyword evidence="2" id="KW-0472">Membrane</keyword>
<reference evidence="3 4" key="1">
    <citation type="submission" date="2018-09" db="EMBL/GenBank/DDBJ databases">
        <authorList>
            <person name="Tagini F."/>
        </authorList>
    </citation>
    <scope>NUCLEOTIDE SEQUENCE [LARGE SCALE GENOMIC DNA]</scope>
    <source>
        <strain evidence="3 4">MK136</strain>
    </source>
</reference>
<feature type="transmembrane region" description="Helical" evidence="2">
    <location>
        <begin position="129"/>
        <end position="149"/>
    </location>
</feature>
<evidence type="ECO:0000256" key="2">
    <source>
        <dbReference type="SAM" id="Phobius"/>
    </source>
</evidence>
<feature type="region of interest" description="Disordered" evidence="1">
    <location>
        <begin position="1"/>
        <end position="21"/>
    </location>
</feature>
<protein>
    <submittedName>
        <fullName evidence="3">Uncharacterized protein</fullName>
    </submittedName>
</protein>
<name>A0A498QE14_9MYCO</name>
<feature type="transmembrane region" description="Helical" evidence="2">
    <location>
        <begin position="102"/>
        <end position="122"/>
    </location>
</feature>
<evidence type="ECO:0000256" key="1">
    <source>
        <dbReference type="SAM" id="MobiDB-lite"/>
    </source>
</evidence>
<keyword evidence="2" id="KW-1133">Transmembrane helix</keyword>
<gene>
    <name evidence="3" type="ORF">LAUMK136_04291</name>
</gene>
<evidence type="ECO:0000313" key="4">
    <source>
        <dbReference type="Proteomes" id="UP000273307"/>
    </source>
</evidence>
<feature type="transmembrane region" description="Helical" evidence="2">
    <location>
        <begin position="155"/>
        <end position="180"/>
    </location>
</feature>